<comment type="caution">
    <text evidence="2">The sequence shown here is derived from an EMBL/GenBank/DDBJ whole genome shotgun (WGS) entry which is preliminary data.</text>
</comment>
<gene>
    <name evidence="2" type="ORF">A4X13_0g2075</name>
</gene>
<feature type="region of interest" description="Disordered" evidence="1">
    <location>
        <begin position="258"/>
        <end position="289"/>
    </location>
</feature>
<feature type="region of interest" description="Disordered" evidence="1">
    <location>
        <begin position="448"/>
        <end position="599"/>
    </location>
</feature>
<feature type="compositionally biased region" description="Polar residues" evidence="1">
    <location>
        <begin position="576"/>
        <end position="593"/>
    </location>
</feature>
<reference evidence="2" key="2">
    <citation type="journal article" date="2019" name="IMA Fungus">
        <title>Genome sequencing and comparison of five Tilletia species to identify candidate genes for the detection of regulated species infecting wheat.</title>
        <authorList>
            <person name="Nguyen H.D.T."/>
            <person name="Sultana T."/>
            <person name="Kesanakurti P."/>
            <person name="Hambleton S."/>
        </authorList>
    </citation>
    <scope>NUCLEOTIDE SEQUENCE</scope>
    <source>
        <strain evidence="2">DAOMC 236416</strain>
    </source>
</reference>
<keyword evidence="3" id="KW-1185">Reference proteome</keyword>
<name>A0A177TL99_9BASI</name>
<sequence length="599" mass="63501">MSSDVRPPQDGALPAAESSPAVNTLTLGVPMSMPAILINPRATPASTAYRNKNNTANRVLLPSSRKPIAIEGKRRLLRSAHFRALTTGPGASKPTGQDYMQPAKPNAVRSTFPQPMPPEVARALKLSREEQMEMVRSASAGAALADATTAGNASASSNPGQFEVSLREARRFLKERLSIIVRADQAAFLSQRKVEPDTATQVDAGPAAVEDHAMQRFADIVEEELDTWLTTEVYVLPDQSSQIRTIVAADFVRPRPAAASAANPQAEAEADVEYNARPGRSEGSNRAQDAEPCVLEISSAPHSLRWHVPSPLLRYAVHCLARIHGCPSFSKDAPAQSSNLPGSGAARRETWILNPNPAARGVRSRVNAASRRSGVVHATPVSTAPSRHGLVGLDTPPTTDIGTDIGTDSEAGIYESSSEAEHHAAAAAGTTGLNTLDRSLLDSVVWSESEDERVGAGAIDGAVDDDSSSDRVNADDDSAHELSLAGDETITRPSHLQPQARLPPRSGGRNHRPPALSTSVHSFASCEADYERESEEDDDDYYDDDDDEGTGTDEVDIDSMAGSVLEIGGNGDDNLASGNTANNRSGSPASVQQRPLDGM</sequence>
<dbReference type="AlphaFoldDB" id="A0A177TL99"/>
<protein>
    <submittedName>
        <fullName evidence="2">Uncharacterized protein</fullName>
    </submittedName>
</protein>
<feature type="region of interest" description="Disordered" evidence="1">
    <location>
        <begin position="370"/>
        <end position="409"/>
    </location>
</feature>
<feature type="compositionally biased region" description="Acidic residues" evidence="1">
    <location>
        <begin position="528"/>
        <end position="557"/>
    </location>
</feature>
<feature type="compositionally biased region" description="Low complexity" evidence="1">
    <location>
        <begin position="258"/>
        <end position="267"/>
    </location>
</feature>
<organism evidence="2 3">
    <name type="scientific">Tilletia indica</name>
    <dbReference type="NCBI Taxonomy" id="43049"/>
    <lineage>
        <taxon>Eukaryota</taxon>
        <taxon>Fungi</taxon>
        <taxon>Dikarya</taxon>
        <taxon>Basidiomycota</taxon>
        <taxon>Ustilaginomycotina</taxon>
        <taxon>Exobasidiomycetes</taxon>
        <taxon>Tilletiales</taxon>
        <taxon>Tilletiaceae</taxon>
        <taxon>Tilletia</taxon>
    </lineage>
</organism>
<evidence type="ECO:0000313" key="3">
    <source>
        <dbReference type="Proteomes" id="UP000077521"/>
    </source>
</evidence>
<dbReference type="Proteomes" id="UP000077521">
    <property type="component" value="Unassembled WGS sequence"/>
</dbReference>
<reference evidence="2" key="1">
    <citation type="submission" date="2016-04" db="EMBL/GenBank/DDBJ databases">
        <authorList>
            <person name="Nguyen H.D."/>
            <person name="Samba Siva P."/>
            <person name="Cullis J."/>
            <person name="Levesque C.A."/>
            <person name="Hambleton S."/>
        </authorList>
    </citation>
    <scope>NUCLEOTIDE SEQUENCE</scope>
    <source>
        <strain evidence="2">DAOMC 236416</strain>
    </source>
</reference>
<feature type="region of interest" description="Disordered" evidence="1">
    <location>
        <begin position="85"/>
        <end position="116"/>
    </location>
</feature>
<feature type="compositionally biased region" description="Basic and acidic residues" evidence="1">
    <location>
        <begin position="468"/>
        <end position="480"/>
    </location>
</feature>
<accession>A0A177TL99</accession>
<evidence type="ECO:0000313" key="2">
    <source>
        <dbReference type="EMBL" id="KAE8257860.1"/>
    </source>
</evidence>
<evidence type="ECO:0000256" key="1">
    <source>
        <dbReference type="SAM" id="MobiDB-lite"/>
    </source>
</evidence>
<feature type="compositionally biased region" description="Low complexity" evidence="1">
    <location>
        <begin position="394"/>
        <end position="408"/>
    </location>
</feature>
<dbReference type="EMBL" id="LWDF02000093">
    <property type="protein sequence ID" value="KAE8257860.1"/>
    <property type="molecule type" value="Genomic_DNA"/>
</dbReference>
<proteinExistence type="predicted"/>